<sequence length="295" mass="30894">MDQAGYCSLRARAPPTRRTDRIISIWSCWTMVGLICWTLVWQHFPAWLSVPVGSGGPYRVSRFCIAGQPPCCAVCSGVGAAFRRGGGMPVMDSRKQILTRVCTAVAGMGPVADSRPLVSMAGGLTNLGLIEQFGKRAIAAGASVERVADTARVPHAVADHLKALGMPATVRVAGSPWLRAIPWDRRPRLTLSFGVARTGDQVGVSAALAGVAETGTLVIPSGSDQAAGLLLLPPLQIVILPLHHIVGTLDDAWHGMAIRQQARGLGMPSRVCLATGAGDGQLHVILVGEPDAALP</sequence>
<dbReference type="InterPro" id="IPR003741">
    <property type="entry name" value="LUD_dom"/>
</dbReference>
<dbReference type="SUPFAM" id="SSF100950">
    <property type="entry name" value="NagB/RpiA/CoA transferase-like"/>
    <property type="match status" value="1"/>
</dbReference>
<dbReference type="Gene3D" id="3.40.50.10420">
    <property type="entry name" value="NagB/RpiA/CoA transferase-like"/>
    <property type="match status" value="1"/>
</dbReference>
<keyword evidence="1" id="KW-0812">Transmembrane</keyword>
<dbReference type="AlphaFoldDB" id="A0A255YTB4"/>
<name>A0A255YTB4_9PROT</name>
<keyword evidence="1" id="KW-0472">Membrane</keyword>
<reference evidence="3 4" key="1">
    <citation type="submission" date="2017-07" db="EMBL/GenBank/DDBJ databases">
        <title>Niveispirillum cyanobacteriorum sp. nov., isolated from cyanobacterial aggregates in a eutrophic lake.</title>
        <authorList>
            <person name="Cai H."/>
        </authorList>
    </citation>
    <scope>NUCLEOTIDE SEQUENCE [LARGE SCALE GENOMIC DNA]</scope>
    <source>
        <strain evidence="4">TH1-14</strain>
    </source>
</reference>
<comment type="caution">
    <text evidence="3">The sequence shown here is derived from an EMBL/GenBank/DDBJ whole genome shotgun (WGS) entry which is preliminary data.</text>
</comment>
<evidence type="ECO:0000313" key="3">
    <source>
        <dbReference type="EMBL" id="OYQ32429.1"/>
    </source>
</evidence>
<evidence type="ECO:0000256" key="1">
    <source>
        <dbReference type="SAM" id="Phobius"/>
    </source>
</evidence>
<dbReference type="Proteomes" id="UP000216998">
    <property type="component" value="Unassembled WGS sequence"/>
</dbReference>
<feature type="transmembrane region" description="Helical" evidence="1">
    <location>
        <begin position="21"/>
        <end position="41"/>
    </location>
</feature>
<keyword evidence="4" id="KW-1185">Reference proteome</keyword>
<dbReference type="OrthoDB" id="9794157at2"/>
<accession>A0A255YTB4</accession>
<proteinExistence type="predicted"/>
<keyword evidence="1" id="KW-1133">Transmembrane helix</keyword>
<dbReference type="Pfam" id="PF02589">
    <property type="entry name" value="LUD_dom"/>
    <property type="match status" value="1"/>
</dbReference>
<protein>
    <recommendedName>
        <fullName evidence="2">LUD domain-containing protein</fullName>
    </recommendedName>
</protein>
<dbReference type="InterPro" id="IPR037171">
    <property type="entry name" value="NagB/RpiA_transferase-like"/>
</dbReference>
<dbReference type="EMBL" id="NOXU01000031">
    <property type="protein sequence ID" value="OYQ32429.1"/>
    <property type="molecule type" value="Genomic_DNA"/>
</dbReference>
<organism evidence="3 4">
    <name type="scientific">Niveispirillum lacus</name>
    <dbReference type="NCBI Taxonomy" id="1981099"/>
    <lineage>
        <taxon>Bacteria</taxon>
        <taxon>Pseudomonadati</taxon>
        <taxon>Pseudomonadota</taxon>
        <taxon>Alphaproteobacteria</taxon>
        <taxon>Rhodospirillales</taxon>
        <taxon>Azospirillaceae</taxon>
        <taxon>Niveispirillum</taxon>
    </lineage>
</organism>
<gene>
    <name evidence="3" type="ORF">CHU95_16645</name>
</gene>
<dbReference type="InterPro" id="IPR024185">
    <property type="entry name" value="FTHF_cligase-like_sf"/>
</dbReference>
<evidence type="ECO:0000313" key="4">
    <source>
        <dbReference type="Proteomes" id="UP000216998"/>
    </source>
</evidence>
<evidence type="ECO:0000259" key="2">
    <source>
        <dbReference type="Pfam" id="PF02589"/>
    </source>
</evidence>
<feature type="domain" description="LUD" evidence="2">
    <location>
        <begin position="201"/>
        <end position="277"/>
    </location>
</feature>